<reference evidence="3" key="1">
    <citation type="submission" date="2006-10" db="EMBL/GenBank/DDBJ databases">
        <authorList>
            <person name="Amadeo P."/>
            <person name="Zhao Q."/>
            <person name="Wortman J."/>
            <person name="Fraser-Liggett C."/>
            <person name="Carlton J."/>
        </authorList>
    </citation>
    <scope>NUCLEOTIDE SEQUENCE</scope>
    <source>
        <strain evidence="3">G3</strain>
    </source>
</reference>
<dbReference type="OrthoDB" id="10634160at2759"/>
<evidence type="ECO:0000256" key="2">
    <source>
        <dbReference type="SAM" id="MobiDB-lite"/>
    </source>
</evidence>
<dbReference type="SMR" id="A2FC76"/>
<feature type="region of interest" description="Disordered" evidence="2">
    <location>
        <begin position="120"/>
        <end position="139"/>
    </location>
</feature>
<feature type="compositionally biased region" description="Basic and acidic residues" evidence="2">
    <location>
        <begin position="380"/>
        <end position="419"/>
    </location>
</feature>
<dbReference type="VEuPathDB" id="TrichDB:TVAG_335490"/>
<dbReference type="AlphaFoldDB" id="A2FC76"/>
<accession>A2FC76</accession>
<dbReference type="Proteomes" id="UP000001542">
    <property type="component" value="Unassembled WGS sequence"/>
</dbReference>
<proteinExistence type="predicted"/>
<dbReference type="VEuPathDB" id="TrichDB:TVAGG3_0147850"/>
<feature type="coiled-coil region" evidence="1">
    <location>
        <begin position="155"/>
        <end position="217"/>
    </location>
</feature>
<feature type="region of interest" description="Disordered" evidence="2">
    <location>
        <begin position="345"/>
        <end position="419"/>
    </location>
</feature>
<dbReference type="EMBL" id="DS113713">
    <property type="protein sequence ID" value="EAX97489.1"/>
    <property type="molecule type" value="Genomic_DNA"/>
</dbReference>
<keyword evidence="1" id="KW-0175">Coiled coil</keyword>
<organism evidence="3 4">
    <name type="scientific">Trichomonas vaginalis (strain ATCC PRA-98 / G3)</name>
    <dbReference type="NCBI Taxonomy" id="412133"/>
    <lineage>
        <taxon>Eukaryota</taxon>
        <taxon>Metamonada</taxon>
        <taxon>Parabasalia</taxon>
        <taxon>Trichomonadida</taxon>
        <taxon>Trichomonadidae</taxon>
        <taxon>Trichomonas</taxon>
    </lineage>
</organism>
<sequence>MHGNSGDDPEISAWMARMVQKTKDEIEDVDYDDTTSEARKLLESWSIQTESFCPEPSSTRTKVPTKPKMAVYRKLDTPMMVAKKIETDRPSVDPTLIMEARRKHILEMKAQRLERQAAKQMQIPTKKAPPKVGLPPKVSLPDIEGDIKSYKERIAQKTVEKIKELEEKNRQSIQIRAIEESAQQSIAKEEKKQIKKQKKLEKKSKEINEEAMKQQLQLLYKTLRLRLIRRYYTLWSSRCSYHSQNYKRAAAFNNFQKMTQCFSFWRSRYYRRKHERELDELESRLRKDKQMEEAAINFYVRHQMQKSFVRWTSRYKAQIEMKIIEEQHKKRRALLINKIEEKQQQIQNQTEENQTNSEKSSVSSSPPRKSMIPKSKPKPLKVDPRIEAMEKRAEEQRKKKLEKAAREAQLAEKEEEEKAKLQIEEQRKKKLEHMQFLEKEKKKREEQQKMQEEFEKALQRKKYIQTASKEFRLRRIVYNQFKCWEKILNIRIQLEEKSERFREDKLLSYGLLAFRMNQKDNEDERTAKAQEFYAENITRKAFLGWLYLRNVTATKFFNCQKMHNKYLLHSTLHAIIVEKRKRQKAKFMAAVQQMNRSIMRRCFRAWPEGCAAVRDDERRVKDREDLMAKALQMFDELSDDDF</sequence>
<evidence type="ECO:0000313" key="3">
    <source>
        <dbReference type="EMBL" id="EAX97489.1"/>
    </source>
</evidence>
<reference evidence="3" key="2">
    <citation type="journal article" date="2007" name="Science">
        <title>Draft genome sequence of the sexually transmitted pathogen Trichomonas vaginalis.</title>
        <authorList>
            <person name="Carlton J.M."/>
            <person name="Hirt R.P."/>
            <person name="Silva J.C."/>
            <person name="Delcher A.L."/>
            <person name="Schatz M."/>
            <person name="Zhao Q."/>
            <person name="Wortman J.R."/>
            <person name="Bidwell S.L."/>
            <person name="Alsmark U.C.M."/>
            <person name="Besteiro S."/>
            <person name="Sicheritz-Ponten T."/>
            <person name="Noel C.J."/>
            <person name="Dacks J.B."/>
            <person name="Foster P.G."/>
            <person name="Simillion C."/>
            <person name="Van de Peer Y."/>
            <person name="Miranda-Saavedra D."/>
            <person name="Barton G.J."/>
            <person name="Westrop G.D."/>
            <person name="Mueller S."/>
            <person name="Dessi D."/>
            <person name="Fiori P.L."/>
            <person name="Ren Q."/>
            <person name="Paulsen I."/>
            <person name="Zhang H."/>
            <person name="Bastida-Corcuera F.D."/>
            <person name="Simoes-Barbosa A."/>
            <person name="Brown M.T."/>
            <person name="Hayes R.D."/>
            <person name="Mukherjee M."/>
            <person name="Okumura C.Y."/>
            <person name="Schneider R."/>
            <person name="Smith A.J."/>
            <person name="Vanacova S."/>
            <person name="Villalvazo M."/>
            <person name="Haas B.J."/>
            <person name="Pertea M."/>
            <person name="Feldblyum T.V."/>
            <person name="Utterback T.R."/>
            <person name="Shu C.L."/>
            <person name="Osoegawa K."/>
            <person name="de Jong P.J."/>
            <person name="Hrdy I."/>
            <person name="Horvathova L."/>
            <person name="Zubacova Z."/>
            <person name="Dolezal P."/>
            <person name="Malik S.B."/>
            <person name="Logsdon J.M. Jr."/>
            <person name="Henze K."/>
            <person name="Gupta A."/>
            <person name="Wang C.C."/>
            <person name="Dunne R.L."/>
            <person name="Upcroft J.A."/>
            <person name="Upcroft P."/>
            <person name="White O."/>
            <person name="Salzberg S.L."/>
            <person name="Tang P."/>
            <person name="Chiu C.-H."/>
            <person name="Lee Y.-S."/>
            <person name="Embley T.M."/>
            <person name="Coombs G.H."/>
            <person name="Mottram J.C."/>
            <person name="Tachezy J."/>
            <person name="Fraser-Liggett C.M."/>
            <person name="Johnson P.J."/>
        </authorList>
    </citation>
    <scope>NUCLEOTIDE SEQUENCE [LARGE SCALE GENOMIC DNA]</scope>
    <source>
        <strain evidence="3">G3</strain>
    </source>
</reference>
<dbReference type="RefSeq" id="XP_001310419.1">
    <property type="nucleotide sequence ID" value="XM_001310418.1"/>
</dbReference>
<evidence type="ECO:0000256" key="1">
    <source>
        <dbReference type="SAM" id="Coils"/>
    </source>
</evidence>
<name>A2FC76_TRIV3</name>
<evidence type="ECO:0000313" key="4">
    <source>
        <dbReference type="Proteomes" id="UP000001542"/>
    </source>
</evidence>
<dbReference type="InParanoid" id="A2FC76"/>
<gene>
    <name evidence="3" type="ORF">TVAG_335490</name>
</gene>
<feature type="compositionally biased region" description="Low complexity" evidence="2">
    <location>
        <begin position="345"/>
        <end position="370"/>
    </location>
</feature>
<protein>
    <submittedName>
        <fullName evidence="3">Uncharacterized protein</fullName>
    </submittedName>
</protein>
<keyword evidence="4" id="KW-1185">Reference proteome</keyword>
<dbReference type="KEGG" id="tva:4755274"/>